<evidence type="ECO:0000259" key="1">
    <source>
        <dbReference type="Pfam" id="PF01037"/>
    </source>
</evidence>
<name>A0ABW1F0J2_9ACTN</name>
<comment type="caution">
    <text evidence="2">The sequence shown here is derived from an EMBL/GenBank/DDBJ whole genome shotgun (WGS) entry which is preliminary data.</text>
</comment>
<accession>A0ABW1F0J2</accession>
<organism evidence="2 3">
    <name type="scientific">Kitasatospora aburaviensis</name>
    <dbReference type="NCBI Taxonomy" id="67265"/>
    <lineage>
        <taxon>Bacteria</taxon>
        <taxon>Bacillati</taxon>
        <taxon>Actinomycetota</taxon>
        <taxon>Actinomycetes</taxon>
        <taxon>Kitasatosporales</taxon>
        <taxon>Streptomycetaceae</taxon>
        <taxon>Kitasatospora</taxon>
    </lineage>
</organism>
<gene>
    <name evidence="2" type="ORF">ACFP0N_21815</name>
</gene>
<sequence>MVQAYILIQTEVGKATAVADAITKIPGVLQAEDVTGPYDVIVRAEAETVDALGRLVVAKVQQVEGITRTLTCPVVHL</sequence>
<feature type="domain" description="Transcription regulator AsnC/Lrp ligand binding" evidence="1">
    <location>
        <begin position="6"/>
        <end position="74"/>
    </location>
</feature>
<dbReference type="Proteomes" id="UP001596067">
    <property type="component" value="Unassembled WGS sequence"/>
</dbReference>
<reference evidence="3" key="1">
    <citation type="journal article" date="2019" name="Int. J. Syst. Evol. Microbiol.">
        <title>The Global Catalogue of Microorganisms (GCM) 10K type strain sequencing project: providing services to taxonomists for standard genome sequencing and annotation.</title>
        <authorList>
            <consortium name="The Broad Institute Genomics Platform"/>
            <consortium name="The Broad Institute Genome Sequencing Center for Infectious Disease"/>
            <person name="Wu L."/>
            <person name="Ma J."/>
        </authorList>
    </citation>
    <scope>NUCLEOTIDE SEQUENCE [LARGE SCALE GENOMIC DNA]</scope>
    <source>
        <strain evidence="3">CGMCC 4.1469</strain>
    </source>
</reference>
<keyword evidence="3" id="KW-1185">Reference proteome</keyword>
<dbReference type="RefSeq" id="WP_313765657.1">
    <property type="nucleotide sequence ID" value="NZ_BAAAVH010000044.1"/>
</dbReference>
<dbReference type="Gene3D" id="3.30.70.920">
    <property type="match status" value="1"/>
</dbReference>
<dbReference type="InterPro" id="IPR011008">
    <property type="entry name" value="Dimeric_a/b-barrel"/>
</dbReference>
<evidence type="ECO:0000313" key="3">
    <source>
        <dbReference type="Proteomes" id="UP001596067"/>
    </source>
</evidence>
<protein>
    <submittedName>
        <fullName evidence="2">Lrp/AsnC family transcriptional regulator</fullName>
    </submittedName>
</protein>
<evidence type="ECO:0000313" key="2">
    <source>
        <dbReference type="EMBL" id="MFC5887606.1"/>
    </source>
</evidence>
<dbReference type="InterPro" id="IPR019887">
    <property type="entry name" value="Tscrpt_reg_AsnC/Lrp_C"/>
</dbReference>
<proteinExistence type="predicted"/>
<dbReference type="Pfam" id="PF01037">
    <property type="entry name" value="AsnC_trans_reg"/>
    <property type="match status" value="1"/>
</dbReference>
<dbReference type="SUPFAM" id="SSF54909">
    <property type="entry name" value="Dimeric alpha+beta barrel"/>
    <property type="match status" value="1"/>
</dbReference>
<dbReference type="EMBL" id="JBHSOD010000029">
    <property type="protein sequence ID" value="MFC5887606.1"/>
    <property type="molecule type" value="Genomic_DNA"/>
</dbReference>